<sequence length="135" mass="15793">MIGKITTNIKQIKDHDGELERFLYKELNDDILSKQGRSRPNEQMEVFLFSAHTDDNILVGGMKAVHKDYKNKGIGSQLMRAAESLARERSCHHMMLTTMTIQAEDFYLKQGFQELTRIKNYPFENCDKIYLIKYL</sequence>
<dbReference type="GeneID" id="31364631"/>
<dbReference type="InterPro" id="IPR000182">
    <property type="entry name" value="GNAT_dom"/>
</dbReference>
<organism evidence="4 5">
    <name type="scientific">Heterostelium pallidum (strain ATCC 26659 / Pp 5 / PN500)</name>
    <name type="common">Cellular slime mold</name>
    <name type="synonym">Polysphondylium pallidum</name>
    <dbReference type="NCBI Taxonomy" id="670386"/>
    <lineage>
        <taxon>Eukaryota</taxon>
        <taxon>Amoebozoa</taxon>
        <taxon>Evosea</taxon>
        <taxon>Eumycetozoa</taxon>
        <taxon>Dictyostelia</taxon>
        <taxon>Acytosteliales</taxon>
        <taxon>Acytosteliaceae</taxon>
        <taxon>Heterostelium</taxon>
    </lineage>
</organism>
<dbReference type="PANTHER" id="PTHR43420">
    <property type="entry name" value="ACETYLTRANSFERASE"/>
    <property type="match status" value="1"/>
</dbReference>
<dbReference type="GO" id="GO:0016747">
    <property type="term" value="F:acyltransferase activity, transferring groups other than amino-acyl groups"/>
    <property type="evidence" value="ECO:0007669"/>
    <property type="project" value="InterPro"/>
</dbReference>
<accession>D3BKS4</accession>
<name>D3BKS4_HETP5</name>
<gene>
    <name evidence="4" type="ORF">PPL_09156</name>
</gene>
<feature type="domain" description="N-acetyltransferase" evidence="3">
    <location>
        <begin position="1"/>
        <end position="135"/>
    </location>
</feature>
<comment type="caution">
    <text evidence="4">The sequence shown here is derived from an EMBL/GenBank/DDBJ whole genome shotgun (WGS) entry which is preliminary data.</text>
</comment>
<keyword evidence="5" id="KW-1185">Reference proteome</keyword>
<dbReference type="CDD" id="cd04301">
    <property type="entry name" value="NAT_SF"/>
    <property type="match status" value="1"/>
</dbReference>
<keyword evidence="1" id="KW-0808">Transferase</keyword>
<dbReference type="RefSeq" id="XP_020430628.1">
    <property type="nucleotide sequence ID" value="XM_020579953.1"/>
</dbReference>
<evidence type="ECO:0000256" key="2">
    <source>
        <dbReference type="ARBA" id="ARBA00023315"/>
    </source>
</evidence>
<dbReference type="AlphaFoldDB" id="D3BKS4"/>
<dbReference type="EMBL" id="ADBJ01000038">
    <property type="protein sequence ID" value="EFA78504.1"/>
    <property type="molecule type" value="Genomic_DNA"/>
</dbReference>
<proteinExistence type="predicted"/>
<keyword evidence="2" id="KW-0012">Acyltransferase</keyword>
<dbReference type="Proteomes" id="UP000001396">
    <property type="component" value="Unassembled WGS sequence"/>
</dbReference>
<dbReference type="InParanoid" id="D3BKS4"/>
<reference evidence="4 5" key="1">
    <citation type="journal article" date="2011" name="Genome Res.">
        <title>Phylogeny-wide analysis of social amoeba genomes highlights ancient origins for complex intercellular communication.</title>
        <authorList>
            <person name="Heidel A.J."/>
            <person name="Lawal H.M."/>
            <person name="Felder M."/>
            <person name="Schilde C."/>
            <person name="Helps N.R."/>
            <person name="Tunggal B."/>
            <person name="Rivero F."/>
            <person name="John U."/>
            <person name="Schleicher M."/>
            <person name="Eichinger L."/>
            <person name="Platzer M."/>
            <person name="Noegel A.A."/>
            <person name="Schaap P."/>
            <person name="Gloeckner G."/>
        </authorList>
    </citation>
    <scope>NUCLEOTIDE SEQUENCE [LARGE SCALE GENOMIC DNA]</scope>
    <source>
        <strain evidence="5">ATCC 26659 / Pp 5 / PN500</strain>
    </source>
</reference>
<dbReference type="InterPro" id="IPR016181">
    <property type="entry name" value="Acyl_CoA_acyltransferase"/>
</dbReference>
<evidence type="ECO:0000313" key="4">
    <source>
        <dbReference type="EMBL" id="EFA78504.1"/>
    </source>
</evidence>
<dbReference type="PANTHER" id="PTHR43420:SF44">
    <property type="entry name" value="ACETYLTRANSFERASE YPEA"/>
    <property type="match status" value="1"/>
</dbReference>
<dbReference type="InterPro" id="IPR050680">
    <property type="entry name" value="YpeA/RimI_acetyltransf"/>
</dbReference>
<dbReference type="SUPFAM" id="SSF55729">
    <property type="entry name" value="Acyl-CoA N-acyltransferases (Nat)"/>
    <property type="match status" value="1"/>
</dbReference>
<evidence type="ECO:0000256" key="1">
    <source>
        <dbReference type="ARBA" id="ARBA00022679"/>
    </source>
</evidence>
<dbReference type="Gene3D" id="3.40.630.30">
    <property type="match status" value="1"/>
</dbReference>
<protein>
    <recommendedName>
        <fullName evidence="3">N-acetyltransferase domain-containing protein</fullName>
    </recommendedName>
</protein>
<evidence type="ECO:0000259" key="3">
    <source>
        <dbReference type="PROSITE" id="PS51186"/>
    </source>
</evidence>
<dbReference type="Pfam" id="PF13508">
    <property type="entry name" value="Acetyltransf_7"/>
    <property type="match status" value="1"/>
</dbReference>
<evidence type="ECO:0000313" key="5">
    <source>
        <dbReference type="Proteomes" id="UP000001396"/>
    </source>
</evidence>
<dbReference type="PROSITE" id="PS51186">
    <property type="entry name" value="GNAT"/>
    <property type="match status" value="1"/>
</dbReference>